<gene>
    <name evidence="2" type="ORF">HZA66_21795</name>
</gene>
<keyword evidence="1" id="KW-0812">Transmembrane</keyword>
<reference evidence="2" key="1">
    <citation type="submission" date="2020-07" db="EMBL/GenBank/DDBJ databases">
        <title>Huge and variable diversity of episymbiotic CPR bacteria and DPANN archaea in groundwater ecosystems.</title>
        <authorList>
            <person name="He C.Y."/>
            <person name="Keren R."/>
            <person name="Whittaker M."/>
            <person name="Farag I.F."/>
            <person name="Doudna J."/>
            <person name="Cate J.H.D."/>
            <person name="Banfield J.F."/>
        </authorList>
    </citation>
    <scope>NUCLEOTIDE SEQUENCE</scope>
    <source>
        <strain evidence="2">NC_groundwater_1818_Pr3_B-0.1um_66_35</strain>
    </source>
</reference>
<sequence>MDGRLEFSTVKDVVLFVLAIYAAALSTWNLVQALRKDRRLVRVTAGTKVPVIGSELGSSWAHLQAINIGQRAVTISVLSFEVAPGKRIFNFRDDGRPDGMVDTPLPSTISDGQSVQAHFSYKDIGQAMISSGLRTPSRLVPVCEDSAGGIHRGEAWEVDPIEFLSM</sequence>
<accession>A0A933S0G0</accession>
<feature type="transmembrane region" description="Helical" evidence="1">
    <location>
        <begin position="13"/>
        <end position="31"/>
    </location>
</feature>
<dbReference type="EMBL" id="JACRJB010000062">
    <property type="protein sequence ID" value="MBI5132085.1"/>
    <property type="molecule type" value="Genomic_DNA"/>
</dbReference>
<comment type="caution">
    <text evidence="2">The sequence shown here is derived from an EMBL/GenBank/DDBJ whole genome shotgun (WGS) entry which is preliminary data.</text>
</comment>
<evidence type="ECO:0000313" key="2">
    <source>
        <dbReference type="EMBL" id="MBI5132085.1"/>
    </source>
</evidence>
<protein>
    <submittedName>
        <fullName evidence="2">Uncharacterized protein</fullName>
    </submittedName>
</protein>
<name>A0A933S0G0_RHOPL</name>
<evidence type="ECO:0000256" key="1">
    <source>
        <dbReference type="SAM" id="Phobius"/>
    </source>
</evidence>
<organism evidence="2 3">
    <name type="scientific">Rhodopseudomonas palustris</name>
    <dbReference type="NCBI Taxonomy" id="1076"/>
    <lineage>
        <taxon>Bacteria</taxon>
        <taxon>Pseudomonadati</taxon>
        <taxon>Pseudomonadota</taxon>
        <taxon>Alphaproteobacteria</taxon>
        <taxon>Hyphomicrobiales</taxon>
        <taxon>Nitrobacteraceae</taxon>
        <taxon>Rhodopseudomonas</taxon>
    </lineage>
</organism>
<keyword evidence="1" id="KW-0472">Membrane</keyword>
<keyword evidence="1" id="KW-1133">Transmembrane helix</keyword>
<dbReference type="Proteomes" id="UP000782519">
    <property type="component" value="Unassembled WGS sequence"/>
</dbReference>
<dbReference type="AlphaFoldDB" id="A0A933S0G0"/>
<proteinExistence type="predicted"/>
<evidence type="ECO:0000313" key="3">
    <source>
        <dbReference type="Proteomes" id="UP000782519"/>
    </source>
</evidence>